<reference evidence="6" key="1">
    <citation type="submission" date="2020-11" db="EMBL/GenBank/DDBJ databases">
        <authorList>
            <consortium name="DOE Joint Genome Institute"/>
            <person name="Ahrendt S."/>
            <person name="Riley R."/>
            <person name="Andreopoulos W."/>
            <person name="Labutti K."/>
            <person name="Pangilinan J."/>
            <person name="Ruiz-Duenas F.J."/>
            <person name="Barrasa J.M."/>
            <person name="Sanchez-Garcia M."/>
            <person name="Camarero S."/>
            <person name="Miyauchi S."/>
            <person name="Serrano A."/>
            <person name="Linde D."/>
            <person name="Babiker R."/>
            <person name="Drula E."/>
            <person name="Ayuso-Fernandez I."/>
            <person name="Pacheco R."/>
            <person name="Padilla G."/>
            <person name="Ferreira P."/>
            <person name="Barriuso J."/>
            <person name="Kellner H."/>
            <person name="Castanera R."/>
            <person name="Alfaro M."/>
            <person name="Ramirez L."/>
            <person name="Pisabarro A.G."/>
            <person name="Kuo A."/>
            <person name="Tritt A."/>
            <person name="Lipzen A."/>
            <person name="He G."/>
            <person name="Yan M."/>
            <person name="Ng V."/>
            <person name="Cullen D."/>
            <person name="Martin F."/>
            <person name="Rosso M.-N."/>
            <person name="Henrissat B."/>
            <person name="Hibbett D."/>
            <person name="Martinez A.T."/>
            <person name="Grigoriev I.V."/>
        </authorList>
    </citation>
    <scope>NUCLEOTIDE SEQUENCE</scope>
    <source>
        <strain evidence="6">AH 40177</strain>
    </source>
</reference>
<keyword evidence="4 5" id="KW-0472">Membrane</keyword>
<dbReference type="PANTHER" id="PTHR12242:SF1">
    <property type="entry name" value="MYND-TYPE DOMAIN-CONTAINING PROTEIN"/>
    <property type="match status" value="1"/>
</dbReference>
<sequence length="280" mass="32144">MRAIDVHDLLGAPLAFDTSRNYVTSPWFSTKTLAAIRGAIALYTFVTLLFILIWEAVVLNDASSYFSYFTELTYIGICSYYWASFTQTFAYARQLQHSSDKLPEYPLQKWPRILQLLHVMLQTTIITFPILVTIVYWALLASSSVFDTPFSAWSNLSLHVFNTIWSLFEMFGTNSPPPRWWMLPFMIIILALYLGVAYITFDTQGFYPYPFLDPTTQHTFLAAYIVGIALAACIVFSLAKTMMWTRMKFASGNKQVTVPKLTQEENVEISRMEEEGERLV</sequence>
<evidence type="ECO:0000256" key="4">
    <source>
        <dbReference type="ARBA" id="ARBA00023136"/>
    </source>
</evidence>
<comment type="subcellular location">
    <subcellularLocation>
        <location evidence="1">Endomembrane system</location>
        <topology evidence="1">Multi-pass membrane protein</topology>
    </subcellularLocation>
</comment>
<dbReference type="OrthoDB" id="419711at2759"/>
<name>A0A9P5UE55_9AGAR</name>
<keyword evidence="2 5" id="KW-0812">Transmembrane</keyword>
<dbReference type="EMBL" id="JADNRY010000008">
    <property type="protein sequence ID" value="KAF9075872.1"/>
    <property type="molecule type" value="Genomic_DNA"/>
</dbReference>
<feature type="transmembrane region" description="Helical" evidence="5">
    <location>
        <begin position="150"/>
        <end position="168"/>
    </location>
</feature>
<organism evidence="6 7">
    <name type="scientific">Rhodocollybia butyracea</name>
    <dbReference type="NCBI Taxonomy" id="206335"/>
    <lineage>
        <taxon>Eukaryota</taxon>
        <taxon>Fungi</taxon>
        <taxon>Dikarya</taxon>
        <taxon>Basidiomycota</taxon>
        <taxon>Agaricomycotina</taxon>
        <taxon>Agaricomycetes</taxon>
        <taxon>Agaricomycetidae</taxon>
        <taxon>Agaricales</taxon>
        <taxon>Marasmiineae</taxon>
        <taxon>Omphalotaceae</taxon>
        <taxon>Rhodocollybia</taxon>
    </lineage>
</organism>
<dbReference type="InterPro" id="IPR006838">
    <property type="entry name" value="ADTRP_AIG1"/>
</dbReference>
<dbReference type="PANTHER" id="PTHR12242">
    <property type="entry name" value="OS02G0130600 PROTEIN-RELATED"/>
    <property type="match status" value="1"/>
</dbReference>
<proteinExistence type="predicted"/>
<feature type="transmembrane region" description="Helical" evidence="5">
    <location>
        <begin position="113"/>
        <end position="138"/>
    </location>
</feature>
<dbReference type="GO" id="GO:0016020">
    <property type="term" value="C:membrane"/>
    <property type="evidence" value="ECO:0007669"/>
    <property type="project" value="InterPro"/>
</dbReference>
<evidence type="ECO:0000256" key="1">
    <source>
        <dbReference type="ARBA" id="ARBA00004127"/>
    </source>
</evidence>
<accession>A0A9P5UE55</accession>
<dbReference type="Pfam" id="PF04750">
    <property type="entry name" value="Far-17a_AIG1"/>
    <property type="match status" value="1"/>
</dbReference>
<feature type="transmembrane region" description="Helical" evidence="5">
    <location>
        <begin position="34"/>
        <end position="54"/>
    </location>
</feature>
<evidence type="ECO:0000313" key="7">
    <source>
        <dbReference type="Proteomes" id="UP000772434"/>
    </source>
</evidence>
<dbReference type="GO" id="GO:0012505">
    <property type="term" value="C:endomembrane system"/>
    <property type="evidence" value="ECO:0007669"/>
    <property type="project" value="UniProtKB-SubCell"/>
</dbReference>
<gene>
    <name evidence="6" type="ORF">BDP27DRAFT_1314645</name>
</gene>
<feature type="transmembrane region" description="Helical" evidence="5">
    <location>
        <begin position="74"/>
        <end position="92"/>
    </location>
</feature>
<evidence type="ECO:0000256" key="5">
    <source>
        <dbReference type="SAM" id="Phobius"/>
    </source>
</evidence>
<protein>
    <recommendedName>
        <fullName evidence="8">FAR-17a/AIG1-like protein</fullName>
    </recommendedName>
</protein>
<keyword evidence="7" id="KW-1185">Reference proteome</keyword>
<comment type="caution">
    <text evidence="6">The sequence shown here is derived from an EMBL/GenBank/DDBJ whole genome shotgun (WGS) entry which is preliminary data.</text>
</comment>
<evidence type="ECO:0008006" key="8">
    <source>
        <dbReference type="Google" id="ProtNLM"/>
    </source>
</evidence>
<feature type="transmembrane region" description="Helical" evidence="5">
    <location>
        <begin position="180"/>
        <end position="201"/>
    </location>
</feature>
<keyword evidence="3 5" id="KW-1133">Transmembrane helix</keyword>
<evidence type="ECO:0000256" key="3">
    <source>
        <dbReference type="ARBA" id="ARBA00022989"/>
    </source>
</evidence>
<dbReference type="AlphaFoldDB" id="A0A9P5UE55"/>
<evidence type="ECO:0000256" key="2">
    <source>
        <dbReference type="ARBA" id="ARBA00022692"/>
    </source>
</evidence>
<evidence type="ECO:0000313" key="6">
    <source>
        <dbReference type="EMBL" id="KAF9075872.1"/>
    </source>
</evidence>
<feature type="transmembrane region" description="Helical" evidence="5">
    <location>
        <begin position="221"/>
        <end position="239"/>
    </location>
</feature>
<dbReference type="Proteomes" id="UP000772434">
    <property type="component" value="Unassembled WGS sequence"/>
</dbReference>